<evidence type="ECO:0000259" key="3">
    <source>
        <dbReference type="Pfam" id="PF13439"/>
    </source>
</evidence>
<dbReference type="CDD" id="cd03809">
    <property type="entry name" value="GT4_MtfB-like"/>
    <property type="match status" value="1"/>
</dbReference>
<dbReference type="Gene3D" id="3.40.50.2000">
    <property type="entry name" value="Glycogen Phosphorylase B"/>
    <property type="match status" value="2"/>
</dbReference>
<feature type="domain" description="Glycosyl transferase family 1" evidence="2">
    <location>
        <begin position="198"/>
        <end position="344"/>
    </location>
</feature>
<dbReference type="PANTHER" id="PTHR46401:SF2">
    <property type="entry name" value="GLYCOSYLTRANSFERASE WBBK-RELATED"/>
    <property type="match status" value="1"/>
</dbReference>
<dbReference type="EMBL" id="JAHESD010000006">
    <property type="protein sequence ID" value="MBT1702580.1"/>
    <property type="molecule type" value="Genomic_DNA"/>
</dbReference>
<evidence type="ECO:0000313" key="5">
    <source>
        <dbReference type="Proteomes" id="UP000772618"/>
    </source>
</evidence>
<proteinExistence type="predicted"/>
<evidence type="ECO:0000256" key="1">
    <source>
        <dbReference type="ARBA" id="ARBA00022679"/>
    </source>
</evidence>
<dbReference type="PANTHER" id="PTHR46401">
    <property type="entry name" value="GLYCOSYLTRANSFERASE WBBK-RELATED"/>
    <property type="match status" value="1"/>
</dbReference>
<keyword evidence="1" id="KW-0808">Transferase</keyword>
<evidence type="ECO:0000313" key="4">
    <source>
        <dbReference type="EMBL" id="MBT1702580.1"/>
    </source>
</evidence>
<reference evidence="4 5" key="1">
    <citation type="submission" date="2021-05" db="EMBL/GenBank/DDBJ databases">
        <title>A Polyphasic approach of four new species of the genus Ohtaekwangia: Ohtaekwangia histidinii sp. nov., Ohtaekwangia cretensis sp. nov., Ohtaekwangia indiensis sp. nov., Ohtaekwangia reichenbachii sp. nov. from diverse environment.</title>
        <authorList>
            <person name="Octaviana S."/>
        </authorList>
    </citation>
    <scope>NUCLEOTIDE SEQUENCE [LARGE SCALE GENOMIC DNA]</scope>
    <source>
        <strain evidence="4 5">PWU20</strain>
    </source>
</reference>
<dbReference type="SUPFAM" id="SSF53756">
    <property type="entry name" value="UDP-Glycosyltransferase/glycogen phosphorylase"/>
    <property type="match status" value="1"/>
</dbReference>
<keyword evidence="5" id="KW-1185">Reference proteome</keyword>
<dbReference type="Pfam" id="PF13439">
    <property type="entry name" value="Glyco_transf_4"/>
    <property type="match status" value="1"/>
</dbReference>
<gene>
    <name evidence="4" type="ORF">KK060_04765</name>
</gene>
<organism evidence="4 5">
    <name type="scientific">Chryseosolibacter indicus</name>
    <dbReference type="NCBI Taxonomy" id="2782351"/>
    <lineage>
        <taxon>Bacteria</taxon>
        <taxon>Pseudomonadati</taxon>
        <taxon>Bacteroidota</taxon>
        <taxon>Cytophagia</taxon>
        <taxon>Cytophagales</taxon>
        <taxon>Chryseotaleaceae</taxon>
        <taxon>Chryseosolibacter</taxon>
    </lineage>
</organism>
<dbReference type="RefSeq" id="WP_254152548.1">
    <property type="nucleotide sequence ID" value="NZ_JAHESD010000006.1"/>
</dbReference>
<dbReference type="Proteomes" id="UP000772618">
    <property type="component" value="Unassembled WGS sequence"/>
</dbReference>
<accession>A0ABS5VMA1</accession>
<dbReference type="InterPro" id="IPR028098">
    <property type="entry name" value="Glyco_trans_4-like_N"/>
</dbReference>
<protein>
    <submittedName>
        <fullName evidence="4">Glycosyltransferase family 4 protein</fullName>
    </submittedName>
</protein>
<dbReference type="Pfam" id="PF00534">
    <property type="entry name" value="Glycos_transf_1"/>
    <property type="match status" value="1"/>
</dbReference>
<evidence type="ECO:0000259" key="2">
    <source>
        <dbReference type="Pfam" id="PF00534"/>
    </source>
</evidence>
<sequence>MRIGIEVQRLFRKQKFGIETSALQLIKKLQQKNPSCDFVIYAKDDADKNCLHESDNLKVRTLTGKVFFDFEHVFLPLAAKNDRVDLLHCTGNTTPYFSSVPIVQTLHDVIFMDPIAKTDSLYQRFGNHYRRKVVPVVTPRSASVITVSEYEKKRIVSRLNIDERKIKVIYNGIDEDRFCIKDEPLLEGEVRKRYSLPDRFVLFLGNTAARKNALRAIEAYTIYASRVEKPLPIVTPGLPEKFISDHLASLNAQDKMKNFVCPGYIRDEDLSYLYNLSTIFLYPSLSEGFGMPLVEAMACGTPVITSNISCLPEIAGNAALLVDPTNTNAIAEAIERLLTDEVLRIDKVNEGLNNASRFSWDKTADQVLEVYEEVLYNQRKGMHTTSPVAYGI</sequence>
<name>A0ABS5VMA1_9BACT</name>
<feature type="domain" description="Glycosyltransferase subfamily 4-like N-terminal" evidence="3">
    <location>
        <begin position="17"/>
        <end position="177"/>
    </location>
</feature>
<comment type="caution">
    <text evidence="4">The sequence shown here is derived from an EMBL/GenBank/DDBJ whole genome shotgun (WGS) entry which is preliminary data.</text>
</comment>
<dbReference type="InterPro" id="IPR001296">
    <property type="entry name" value="Glyco_trans_1"/>
</dbReference>